<dbReference type="PANTHER" id="PTHR46383">
    <property type="entry name" value="ASPARTATE AMINOTRANSFERASE"/>
    <property type="match status" value="1"/>
</dbReference>
<evidence type="ECO:0000256" key="5">
    <source>
        <dbReference type="ARBA" id="ARBA00022898"/>
    </source>
</evidence>
<name>A0A1D8TSX7_9CYAN</name>
<evidence type="ECO:0000313" key="8">
    <source>
        <dbReference type="EMBL" id="AOX00762.1"/>
    </source>
</evidence>
<dbReference type="EC" id="2.6.1.-" evidence="6"/>
<evidence type="ECO:0000256" key="1">
    <source>
        <dbReference type="ARBA" id="ARBA00001933"/>
    </source>
</evidence>
<accession>A0A1D8TSX7</accession>
<dbReference type="InterPro" id="IPR050596">
    <property type="entry name" value="AspAT/PAT-like"/>
</dbReference>
<dbReference type="CDD" id="cd00609">
    <property type="entry name" value="AAT_like"/>
    <property type="match status" value="1"/>
</dbReference>
<dbReference type="InterPro" id="IPR004839">
    <property type="entry name" value="Aminotransferase_I/II_large"/>
</dbReference>
<reference evidence="9" key="1">
    <citation type="submission" date="2016-10" db="EMBL/GenBank/DDBJ databases">
        <title>Comparative genomics uncovers the prolific and rare metabolic potential of the cyanobacterial genus Moorea.</title>
        <authorList>
            <person name="Leao T."/>
            <person name="Castelao G."/>
            <person name="Korobeynikov A."/>
            <person name="Monroe E.A."/>
            <person name="Podell S."/>
            <person name="Glukhov E."/>
            <person name="Allen E."/>
            <person name="Gerwick W.H."/>
            <person name="Gerwick L."/>
        </authorList>
    </citation>
    <scope>NUCLEOTIDE SEQUENCE [LARGE SCALE GENOMIC DNA]</scope>
    <source>
        <strain evidence="9">PAL-8-15-08-1</strain>
    </source>
</reference>
<organism evidence="8 9">
    <name type="scientific">Moorena producens PAL-8-15-08-1</name>
    <dbReference type="NCBI Taxonomy" id="1458985"/>
    <lineage>
        <taxon>Bacteria</taxon>
        <taxon>Bacillati</taxon>
        <taxon>Cyanobacteriota</taxon>
        <taxon>Cyanophyceae</taxon>
        <taxon>Coleofasciculales</taxon>
        <taxon>Coleofasciculaceae</taxon>
        <taxon>Moorena</taxon>
    </lineage>
</organism>
<dbReference type="SUPFAM" id="SSF53383">
    <property type="entry name" value="PLP-dependent transferases"/>
    <property type="match status" value="1"/>
</dbReference>
<dbReference type="InterPro" id="IPR015424">
    <property type="entry name" value="PyrdxlP-dep_Trfase"/>
</dbReference>
<dbReference type="EMBL" id="CP017599">
    <property type="protein sequence ID" value="AOX00762.1"/>
    <property type="molecule type" value="Genomic_DNA"/>
</dbReference>
<dbReference type="Pfam" id="PF00155">
    <property type="entry name" value="Aminotran_1_2"/>
    <property type="match status" value="1"/>
</dbReference>
<keyword evidence="5" id="KW-0663">Pyridoxal phosphate</keyword>
<evidence type="ECO:0000256" key="6">
    <source>
        <dbReference type="RuleBase" id="RU000481"/>
    </source>
</evidence>
<dbReference type="STRING" id="1458985.BJP34_16100"/>
<dbReference type="FunFam" id="3.40.640.10:FF:000033">
    <property type="entry name" value="Aspartate aminotransferase"/>
    <property type="match status" value="1"/>
</dbReference>
<dbReference type="InterPro" id="IPR004838">
    <property type="entry name" value="NHTrfase_class1_PyrdxlP-BS"/>
</dbReference>
<dbReference type="PANTHER" id="PTHR46383:SF1">
    <property type="entry name" value="ASPARTATE AMINOTRANSFERASE"/>
    <property type="match status" value="1"/>
</dbReference>
<dbReference type="GO" id="GO:0008483">
    <property type="term" value="F:transaminase activity"/>
    <property type="evidence" value="ECO:0007669"/>
    <property type="project" value="UniProtKB-KW"/>
</dbReference>
<sequence>MRTFALRMERLGTEAAFEYLAKAKQLEAQGRDIIHMEIGQPDFPTPPHICKAAYQAMQAGHTGYGPAAGLPELKSAIARHISKTRHLSVEPDRVVIMPGAKPVIFLTILALVDPQDEVIYPNPGFPIYKSVIDFVGAKPVPLPLREVVNFRIQIEDLKTLVNDCTKLLILNSPQNPTGGVLTSEDLAEIATLAQQYDFYILADEIYSHILYDQTHTSIASLPGMEERTILLDGFSKTYAMTGWRLGYAVASPEISEKLTQLMINTNSCTCSFTQLAGVTALEGDQTFVEKMVMEFHRRRDMIVTRINQIAGISCQMPRGAFYAFPNVSQLPLDDQAIADYLMTEAGVVVLPGSSFGNQGQGYLRLSYANSFSKIEEALDRIEQAVHTLI</sequence>
<protein>
    <recommendedName>
        <fullName evidence="6">Aminotransferase</fullName>
        <ecNumber evidence="6">2.6.1.-</ecNumber>
    </recommendedName>
</protein>
<dbReference type="PROSITE" id="PS00105">
    <property type="entry name" value="AA_TRANSFER_CLASS_1"/>
    <property type="match status" value="1"/>
</dbReference>
<comment type="cofactor">
    <cofactor evidence="1 6">
        <name>pyridoxal 5'-phosphate</name>
        <dbReference type="ChEBI" id="CHEBI:597326"/>
    </cofactor>
</comment>
<evidence type="ECO:0000259" key="7">
    <source>
        <dbReference type="Pfam" id="PF00155"/>
    </source>
</evidence>
<evidence type="ECO:0000256" key="2">
    <source>
        <dbReference type="ARBA" id="ARBA00007441"/>
    </source>
</evidence>
<dbReference type="InterPro" id="IPR015422">
    <property type="entry name" value="PyrdxlP-dep_Trfase_small"/>
</dbReference>
<keyword evidence="3 6" id="KW-0032">Aminotransferase</keyword>
<evidence type="ECO:0000313" key="9">
    <source>
        <dbReference type="Proteomes" id="UP000177870"/>
    </source>
</evidence>
<dbReference type="OrthoDB" id="9803354at2"/>
<dbReference type="KEGG" id="mpro:BJP34_16100"/>
<dbReference type="AlphaFoldDB" id="A0A1D8TSX7"/>
<comment type="similarity">
    <text evidence="2 6">Belongs to the class-I pyridoxal-phosphate-dependent aminotransferase family.</text>
</comment>
<dbReference type="Gene3D" id="3.90.1150.10">
    <property type="entry name" value="Aspartate Aminotransferase, domain 1"/>
    <property type="match status" value="1"/>
</dbReference>
<dbReference type="GO" id="GO:0006520">
    <property type="term" value="P:amino acid metabolic process"/>
    <property type="evidence" value="ECO:0007669"/>
    <property type="project" value="InterPro"/>
</dbReference>
<dbReference type="GO" id="GO:0030170">
    <property type="term" value="F:pyridoxal phosphate binding"/>
    <property type="evidence" value="ECO:0007669"/>
    <property type="project" value="InterPro"/>
</dbReference>
<dbReference type="RefSeq" id="WP_070393215.1">
    <property type="nucleotide sequence ID" value="NZ_CP017599.1"/>
</dbReference>
<dbReference type="InterPro" id="IPR015421">
    <property type="entry name" value="PyrdxlP-dep_Trfase_major"/>
</dbReference>
<feature type="domain" description="Aminotransferase class I/classII large" evidence="7">
    <location>
        <begin position="32"/>
        <end position="381"/>
    </location>
</feature>
<gene>
    <name evidence="8" type="ORF">BJP34_16100</name>
</gene>
<dbReference type="Gene3D" id="3.40.640.10">
    <property type="entry name" value="Type I PLP-dependent aspartate aminotransferase-like (Major domain)"/>
    <property type="match status" value="1"/>
</dbReference>
<dbReference type="Proteomes" id="UP000177870">
    <property type="component" value="Chromosome"/>
</dbReference>
<keyword evidence="4 6" id="KW-0808">Transferase</keyword>
<evidence type="ECO:0000256" key="3">
    <source>
        <dbReference type="ARBA" id="ARBA00022576"/>
    </source>
</evidence>
<proteinExistence type="inferred from homology"/>
<evidence type="ECO:0000256" key="4">
    <source>
        <dbReference type="ARBA" id="ARBA00022679"/>
    </source>
</evidence>